<gene>
    <name evidence="1" type="primary">ORF54618</name>
</gene>
<evidence type="ECO:0008006" key="2">
    <source>
        <dbReference type="Google" id="ProtNLM"/>
    </source>
</evidence>
<organism evidence="1">
    <name type="scientific">Arion vulgaris</name>
    <dbReference type="NCBI Taxonomy" id="1028688"/>
    <lineage>
        <taxon>Eukaryota</taxon>
        <taxon>Metazoa</taxon>
        <taxon>Spiralia</taxon>
        <taxon>Lophotrochozoa</taxon>
        <taxon>Mollusca</taxon>
        <taxon>Gastropoda</taxon>
        <taxon>Heterobranchia</taxon>
        <taxon>Euthyneura</taxon>
        <taxon>Panpulmonata</taxon>
        <taxon>Eupulmonata</taxon>
        <taxon>Stylommatophora</taxon>
        <taxon>Helicina</taxon>
        <taxon>Arionoidea</taxon>
        <taxon>Arionidae</taxon>
        <taxon>Arion</taxon>
    </lineage>
</organism>
<protein>
    <recommendedName>
        <fullName evidence="2">RNase H type-1 domain-containing protein</fullName>
    </recommendedName>
</protein>
<sequence length="79" mass="8875">MDILECFCLKGLSLEAEWLDSIQRSHLCTLTWLYTPGHAELQNNEHADFRANNVPTQAGKSMGRTDVIIAVHTLLLCYG</sequence>
<dbReference type="EMBL" id="HACG01018442">
    <property type="protein sequence ID" value="CEK65307.1"/>
    <property type="molecule type" value="Transcribed_RNA"/>
</dbReference>
<accession>A0A0B6ZA82</accession>
<name>A0A0B6ZA82_9EUPU</name>
<dbReference type="AlphaFoldDB" id="A0A0B6ZA82"/>
<proteinExistence type="predicted"/>
<evidence type="ECO:0000313" key="1">
    <source>
        <dbReference type="EMBL" id="CEK65307.1"/>
    </source>
</evidence>
<reference evidence="1" key="1">
    <citation type="submission" date="2014-12" db="EMBL/GenBank/DDBJ databases">
        <title>Insight into the proteome of Arion vulgaris.</title>
        <authorList>
            <person name="Aradska J."/>
            <person name="Bulat T."/>
            <person name="Smidak R."/>
            <person name="Sarate P."/>
            <person name="Gangsoo J."/>
            <person name="Sialana F."/>
            <person name="Bilban M."/>
            <person name="Lubec G."/>
        </authorList>
    </citation>
    <scope>NUCLEOTIDE SEQUENCE</scope>
    <source>
        <tissue evidence="1">Skin</tissue>
    </source>
</reference>